<keyword evidence="3" id="KW-1185">Reference proteome</keyword>
<reference evidence="2" key="1">
    <citation type="journal article" date="2023" name="G3 (Bethesda)">
        <title>A reference genome for the long-term kleptoplast-retaining sea slug Elysia crispata morphotype clarki.</title>
        <authorList>
            <person name="Eastman K.E."/>
            <person name="Pendleton A.L."/>
            <person name="Shaikh M.A."/>
            <person name="Suttiyut T."/>
            <person name="Ogas R."/>
            <person name="Tomko P."/>
            <person name="Gavelis G."/>
            <person name="Widhalm J.R."/>
            <person name="Wisecaver J.H."/>
        </authorList>
    </citation>
    <scope>NUCLEOTIDE SEQUENCE</scope>
    <source>
        <strain evidence="2">ECLA1</strain>
    </source>
</reference>
<evidence type="ECO:0000256" key="1">
    <source>
        <dbReference type="SAM" id="MobiDB-lite"/>
    </source>
</evidence>
<dbReference type="Proteomes" id="UP001283361">
    <property type="component" value="Unassembled WGS sequence"/>
</dbReference>
<sequence>MYHSKTSSQISISTILSIRSCTPSYPTLTASNYSYPSPSPTSILNPPSLSPRASFETKKERKRTERLPSSAFPWSTVHPIPSAEDMDQGRILQRPASKAEGGALLDRVPGNQIGHQ</sequence>
<feature type="region of interest" description="Disordered" evidence="1">
    <location>
        <begin position="29"/>
        <end position="116"/>
    </location>
</feature>
<dbReference type="EMBL" id="JAWDGP010001574">
    <property type="protein sequence ID" value="KAK3790134.1"/>
    <property type="molecule type" value="Genomic_DNA"/>
</dbReference>
<protein>
    <submittedName>
        <fullName evidence="2">Uncharacterized protein</fullName>
    </submittedName>
</protein>
<evidence type="ECO:0000313" key="2">
    <source>
        <dbReference type="EMBL" id="KAK3790134.1"/>
    </source>
</evidence>
<evidence type="ECO:0000313" key="3">
    <source>
        <dbReference type="Proteomes" id="UP001283361"/>
    </source>
</evidence>
<name>A0AAE1ALP7_9GAST</name>
<proteinExistence type="predicted"/>
<feature type="compositionally biased region" description="Basic and acidic residues" evidence="1">
    <location>
        <begin position="55"/>
        <end position="66"/>
    </location>
</feature>
<comment type="caution">
    <text evidence="2">The sequence shown here is derived from an EMBL/GenBank/DDBJ whole genome shotgun (WGS) entry which is preliminary data.</text>
</comment>
<organism evidence="2 3">
    <name type="scientific">Elysia crispata</name>
    <name type="common">lettuce slug</name>
    <dbReference type="NCBI Taxonomy" id="231223"/>
    <lineage>
        <taxon>Eukaryota</taxon>
        <taxon>Metazoa</taxon>
        <taxon>Spiralia</taxon>
        <taxon>Lophotrochozoa</taxon>
        <taxon>Mollusca</taxon>
        <taxon>Gastropoda</taxon>
        <taxon>Heterobranchia</taxon>
        <taxon>Euthyneura</taxon>
        <taxon>Panpulmonata</taxon>
        <taxon>Sacoglossa</taxon>
        <taxon>Placobranchoidea</taxon>
        <taxon>Plakobranchidae</taxon>
        <taxon>Elysia</taxon>
    </lineage>
</organism>
<accession>A0AAE1ALP7</accession>
<dbReference type="AlphaFoldDB" id="A0AAE1ALP7"/>
<gene>
    <name evidence="2" type="ORF">RRG08_057100</name>
</gene>